<dbReference type="InterPro" id="IPR011032">
    <property type="entry name" value="GroES-like_sf"/>
</dbReference>
<dbReference type="PANTHER" id="PTHR45033:SF3">
    <property type="entry name" value="DEHYDROGENASE, PUTATIVE (AFU_ORTHOLOGUE AFUA_2G13270)-RELATED"/>
    <property type="match status" value="1"/>
</dbReference>
<dbReference type="AlphaFoldDB" id="A8Q9A3"/>
<dbReference type="SMART" id="SM00829">
    <property type="entry name" value="PKS_ER"/>
    <property type="match status" value="1"/>
</dbReference>
<proteinExistence type="predicted"/>
<organism evidence="2 3">
    <name type="scientific">Malassezia globosa (strain ATCC MYA-4612 / CBS 7966)</name>
    <name type="common">Dandruff-associated fungus</name>
    <dbReference type="NCBI Taxonomy" id="425265"/>
    <lineage>
        <taxon>Eukaryota</taxon>
        <taxon>Fungi</taxon>
        <taxon>Dikarya</taxon>
        <taxon>Basidiomycota</taxon>
        <taxon>Ustilaginomycotina</taxon>
        <taxon>Malasseziomycetes</taxon>
        <taxon>Malasseziales</taxon>
        <taxon>Malasseziaceae</taxon>
        <taxon>Malassezia</taxon>
    </lineage>
</organism>
<evidence type="ECO:0000313" key="2">
    <source>
        <dbReference type="EMBL" id="EDP42194.1"/>
    </source>
</evidence>
<keyword evidence="3" id="KW-1185">Reference proteome</keyword>
<dbReference type="InterPro" id="IPR013149">
    <property type="entry name" value="ADH-like_C"/>
</dbReference>
<dbReference type="Gene3D" id="3.40.50.720">
    <property type="entry name" value="NAD(P)-binding Rossmann-like Domain"/>
    <property type="match status" value="1"/>
</dbReference>
<dbReference type="SUPFAM" id="SSF51735">
    <property type="entry name" value="NAD(P)-binding Rossmann-fold domains"/>
    <property type="match status" value="1"/>
</dbReference>
<accession>A8Q9A3</accession>
<dbReference type="RefSeq" id="XP_001729408.1">
    <property type="nucleotide sequence ID" value="XM_001729356.1"/>
</dbReference>
<dbReference type="SUPFAM" id="SSF50129">
    <property type="entry name" value="GroES-like"/>
    <property type="match status" value="1"/>
</dbReference>
<dbReference type="OrthoDB" id="1706066at2759"/>
<dbReference type="Proteomes" id="UP000008837">
    <property type="component" value="Unassembled WGS sequence"/>
</dbReference>
<dbReference type="InterPro" id="IPR036291">
    <property type="entry name" value="NAD(P)-bd_dom_sf"/>
</dbReference>
<dbReference type="Gene3D" id="3.90.180.10">
    <property type="entry name" value="Medium-chain alcohol dehydrogenases, catalytic domain"/>
    <property type="match status" value="1"/>
</dbReference>
<protein>
    <recommendedName>
        <fullName evidence="1">Enoyl reductase (ER) domain-containing protein</fullName>
    </recommendedName>
</protein>
<comment type="caution">
    <text evidence="2">The sequence shown here is derived from an EMBL/GenBank/DDBJ whole genome shotgun (WGS) entry which is preliminary data.</text>
</comment>
<dbReference type="VEuPathDB" id="FungiDB:MGL_3443"/>
<feature type="domain" description="Enoyl reductase (ER)" evidence="1">
    <location>
        <begin position="16"/>
        <end position="365"/>
    </location>
</feature>
<dbReference type="InterPro" id="IPR052711">
    <property type="entry name" value="Zinc_ADH-like"/>
</dbReference>
<dbReference type="EMBL" id="AAYY01000013">
    <property type="protein sequence ID" value="EDP42194.1"/>
    <property type="molecule type" value="Genomic_DNA"/>
</dbReference>
<name>A8Q9A3_MALGO</name>
<dbReference type="OMA" id="LNHHDLW"/>
<sequence>MRAVQLEIPPHGAKKGERHVIAVRHVSLPSIFRDNMVLLKILAAGMNRRDHWSALGLYPGLVFENSTLGCDGCGIIVDPSTLQPLSEDLYLLVPSRGWLRDEAGPEAALPNAPADIATNEFGGHGFGILGATRQVCGTGTFCEYIAVDRTQLVRAPSHLTAVQSASLPCAAVTAYRALFTKGHVQAGHNVLITGIGGGVAMLALQMAVAAGANVFVTGGSDAKLRNAKTLHACKGLLYKDEAWPDKLRKSLPTTRPYLDAVIDSAGGDIAGQAIRAGLRDGGRVVVFGMTAVPKVAFTMREVLKNVDLQGTTLGSAYEFAQSIRFLEHHKIVPVIDTVLNGLEETEKGLTLLADAEKRSGGKVVIRVCDDAPSPVSILARN</sequence>
<dbReference type="InParanoid" id="A8Q9A3"/>
<dbReference type="PANTHER" id="PTHR45033">
    <property type="match status" value="1"/>
</dbReference>
<dbReference type="KEGG" id="mgl:MGL_3443"/>
<dbReference type="STRING" id="425265.A8Q9A3"/>
<dbReference type="CDD" id="cd05188">
    <property type="entry name" value="MDR"/>
    <property type="match status" value="1"/>
</dbReference>
<evidence type="ECO:0000313" key="3">
    <source>
        <dbReference type="Proteomes" id="UP000008837"/>
    </source>
</evidence>
<dbReference type="GeneID" id="5853715"/>
<dbReference type="Pfam" id="PF00107">
    <property type="entry name" value="ADH_zinc_N"/>
    <property type="match status" value="1"/>
</dbReference>
<gene>
    <name evidence="2" type="ORF">MGL_3443</name>
</gene>
<reference evidence="2 3" key="1">
    <citation type="journal article" date="2007" name="Proc. Natl. Acad. Sci. U.S.A.">
        <title>Dandruff-associated Malassezia genomes reveal convergent and divergent virulence traits shared with plant and human fungal pathogens.</title>
        <authorList>
            <person name="Xu J."/>
            <person name="Saunders C.W."/>
            <person name="Hu P."/>
            <person name="Grant R.A."/>
            <person name="Boekhout T."/>
            <person name="Kuramae E.E."/>
            <person name="Kronstad J.W."/>
            <person name="Deangelis Y.M."/>
            <person name="Reeder N.L."/>
            <person name="Johnstone K.R."/>
            <person name="Leland M."/>
            <person name="Fieno A.M."/>
            <person name="Begley W.M."/>
            <person name="Sun Y."/>
            <person name="Lacey M.P."/>
            <person name="Chaudhary T."/>
            <person name="Keough T."/>
            <person name="Chu L."/>
            <person name="Sears R."/>
            <person name="Yuan B."/>
            <person name="Dawson T.L.Jr."/>
        </authorList>
    </citation>
    <scope>NUCLEOTIDE SEQUENCE [LARGE SCALE GENOMIC DNA]</scope>
    <source>
        <strain evidence="3">ATCC MYA-4612 / CBS 7966</strain>
    </source>
</reference>
<dbReference type="GO" id="GO:0016491">
    <property type="term" value="F:oxidoreductase activity"/>
    <property type="evidence" value="ECO:0007669"/>
    <property type="project" value="InterPro"/>
</dbReference>
<evidence type="ECO:0000259" key="1">
    <source>
        <dbReference type="SMART" id="SM00829"/>
    </source>
</evidence>
<dbReference type="InterPro" id="IPR020843">
    <property type="entry name" value="ER"/>
</dbReference>
<dbReference type="FunFam" id="3.40.50.720:FF:000481">
    <property type="entry name" value="Alcohol dehydrogenase, variant"/>
    <property type="match status" value="1"/>
</dbReference>